<accession>A0ACC1HVX3</accession>
<feature type="non-terminal residue" evidence="1">
    <location>
        <position position="1"/>
    </location>
</feature>
<dbReference type="EMBL" id="JAMZIH010001094">
    <property type="protein sequence ID" value="KAJ1678514.1"/>
    <property type="molecule type" value="Genomic_DNA"/>
</dbReference>
<reference evidence="1" key="1">
    <citation type="submission" date="2022-06" db="EMBL/GenBank/DDBJ databases">
        <title>Phylogenomic reconstructions and comparative analyses of Kickxellomycotina fungi.</title>
        <authorList>
            <person name="Reynolds N.K."/>
            <person name="Stajich J.E."/>
            <person name="Barry K."/>
            <person name="Grigoriev I.V."/>
            <person name="Crous P."/>
            <person name="Smith M.E."/>
        </authorList>
    </citation>
    <scope>NUCLEOTIDE SEQUENCE</scope>
    <source>
        <strain evidence="1">RSA 2271</strain>
    </source>
</reference>
<sequence length="73" mass="8272">LYPIRASDPQYTPRTHALAIMSLLKKIQRKKSGLSRPDKKSRHSSSKHSVNFGYRTPLFKTNSDALVMSSLVK</sequence>
<organism evidence="1 2">
    <name type="scientific">Spiromyces aspiralis</name>
    <dbReference type="NCBI Taxonomy" id="68401"/>
    <lineage>
        <taxon>Eukaryota</taxon>
        <taxon>Fungi</taxon>
        <taxon>Fungi incertae sedis</taxon>
        <taxon>Zoopagomycota</taxon>
        <taxon>Kickxellomycotina</taxon>
        <taxon>Kickxellomycetes</taxon>
        <taxon>Kickxellales</taxon>
        <taxon>Kickxellaceae</taxon>
        <taxon>Spiromyces</taxon>
    </lineage>
</organism>
<name>A0ACC1HVX3_9FUNG</name>
<gene>
    <name evidence="1" type="ORF">EV182_003899</name>
</gene>
<evidence type="ECO:0000313" key="2">
    <source>
        <dbReference type="Proteomes" id="UP001145114"/>
    </source>
</evidence>
<dbReference type="Proteomes" id="UP001145114">
    <property type="component" value="Unassembled WGS sequence"/>
</dbReference>
<evidence type="ECO:0000313" key="1">
    <source>
        <dbReference type="EMBL" id="KAJ1678514.1"/>
    </source>
</evidence>
<protein>
    <submittedName>
        <fullName evidence="1">Uncharacterized protein</fullName>
    </submittedName>
</protein>
<keyword evidence="2" id="KW-1185">Reference proteome</keyword>
<comment type="caution">
    <text evidence="1">The sequence shown here is derived from an EMBL/GenBank/DDBJ whole genome shotgun (WGS) entry which is preliminary data.</text>
</comment>
<proteinExistence type="predicted"/>